<evidence type="ECO:0000256" key="1">
    <source>
        <dbReference type="SAM" id="MobiDB-lite"/>
    </source>
</evidence>
<organism evidence="2 3">
    <name type="scientific">Allorhizobium borbori</name>
    <dbReference type="NCBI Taxonomy" id="485907"/>
    <lineage>
        <taxon>Bacteria</taxon>
        <taxon>Pseudomonadati</taxon>
        <taxon>Pseudomonadota</taxon>
        <taxon>Alphaproteobacteria</taxon>
        <taxon>Hyphomicrobiales</taxon>
        <taxon>Rhizobiaceae</taxon>
        <taxon>Rhizobium/Agrobacterium group</taxon>
        <taxon>Allorhizobium</taxon>
    </lineage>
</organism>
<evidence type="ECO:0000313" key="2">
    <source>
        <dbReference type="EMBL" id="MBB4103574.1"/>
    </source>
</evidence>
<protein>
    <submittedName>
        <fullName evidence="2">Uncharacterized protein</fullName>
    </submittedName>
</protein>
<dbReference type="Proteomes" id="UP000584824">
    <property type="component" value="Unassembled WGS sequence"/>
</dbReference>
<feature type="region of interest" description="Disordered" evidence="1">
    <location>
        <begin position="339"/>
        <end position="366"/>
    </location>
</feature>
<dbReference type="EMBL" id="JACIDU010000007">
    <property type="protein sequence ID" value="MBB4103574.1"/>
    <property type="molecule type" value="Genomic_DNA"/>
</dbReference>
<proteinExistence type="predicted"/>
<name>A0A7W6K1Q3_9HYPH</name>
<dbReference type="AlphaFoldDB" id="A0A7W6K1Q3"/>
<evidence type="ECO:0000313" key="3">
    <source>
        <dbReference type="Proteomes" id="UP000584824"/>
    </source>
</evidence>
<gene>
    <name evidence="2" type="ORF">GGQ66_002132</name>
</gene>
<dbReference type="RefSeq" id="WP_183792227.1">
    <property type="nucleotide sequence ID" value="NZ_JACIDU010000007.1"/>
</dbReference>
<keyword evidence="3" id="KW-1185">Reference proteome</keyword>
<comment type="caution">
    <text evidence="2">The sequence shown here is derived from an EMBL/GenBank/DDBJ whole genome shotgun (WGS) entry which is preliminary data.</text>
</comment>
<reference evidence="2 3" key="1">
    <citation type="submission" date="2020-08" db="EMBL/GenBank/DDBJ databases">
        <title>Genomic Encyclopedia of Type Strains, Phase IV (KMG-IV): sequencing the most valuable type-strain genomes for metagenomic binning, comparative biology and taxonomic classification.</title>
        <authorList>
            <person name="Goeker M."/>
        </authorList>
    </citation>
    <scope>NUCLEOTIDE SEQUENCE [LARGE SCALE GENOMIC DNA]</scope>
    <source>
        <strain evidence="2 3">DSM 26385</strain>
    </source>
</reference>
<accession>A0A7W6K1Q3</accession>
<sequence>MAWQDFLQNNSLALLNTGAGLLSGNNAQEQAANGFKGFAQGMNANKTMQFLQAQHPELAQAVGQGILSPADAYKLSFEYKTKTAQDAADEKRWRDRQQFSWDNDPDRALNEEYKRAQIDALGRRSESAGSFQTLPNGDYGFANPNDGTFSKLGSAPKSPANDVEARKVQAEAAGLAPESPAYQSYLLTGKMPREDQAPLTATDKKAILEADEMILSNQTAIDNLKSVLDEGQGKSLNERAGSGWTTSVQPWLARNDPTGFFDDAKGEATTELNNVVIGNSLGQLKAVFGGNPTEGERAALRELEASANKTPAERKILLNRAIGLAEKRMEFNKQRASELRGGGYYKPTGMQSSPVVSPYKNKYGLE</sequence>